<reference evidence="2 3" key="1">
    <citation type="journal article" date="2020" name="ISME J.">
        <title>Enrichment and physiological characterization of a novel comammox Nitrospira indicates ammonium inhibition of complete nitrification.</title>
        <authorList>
            <person name="Sakoula D."/>
            <person name="Koch H."/>
            <person name="Frank J."/>
            <person name="Jetten M.S.M."/>
            <person name="van Kessel M.A.H.J."/>
            <person name="Lucker S."/>
        </authorList>
    </citation>
    <scope>NUCLEOTIDE SEQUENCE [LARGE SCALE GENOMIC DNA]</scope>
    <source>
        <strain evidence="2">Comreactor17</strain>
    </source>
</reference>
<organism evidence="2 3">
    <name type="scientific">Candidatus Nitrospira kreftii</name>
    <dbReference type="NCBI Taxonomy" id="2652173"/>
    <lineage>
        <taxon>Bacteria</taxon>
        <taxon>Pseudomonadati</taxon>
        <taxon>Nitrospirota</taxon>
        <taxon>Nitrospiria</taxon>
        <taxon>Nitrospirales</taxon>
        <taxon>Nitrospiraceae</taxon>
        <taxon>Nitrospira</taxon>
    </lineage>
</organism>
<gene>
    <name evidence="2" type="ORF">Nkreftii_001609</name>
</gene>
<dbReference type="Proteomes" id="UP000593737">
    <property type="component" value="Chromosome"/>
</dbReference>
<evidence type="ECO:0000313" key="2">
    <source>
        <dbReference type="EMBL" id="QPD03835.1"/>
    </source>
</evidence>
<sequence>MPSVHLVTEEDATPTIVTRVPISPGKVWSYIGTSALLLAMIGTWLVWFSAFVQRSLHEDGIRAACQRAMPDQVDRCFDTVVIQRGGGRR</sequence>
<keyword evidence="1" id="KW-0812">Transmembrane</keyword>
<accession>A0A7S8FDI0</accession>
<protein>
    <submittedName>
        <fullName evidence="2">Uncharacterized protein</fullName>
    </submittedName>
</protein>
<dbReference type="AlphaFoldDB" id="A0A7S8FDI0"/>
<dbReference type="KEGG" id="nkf:Nkreftii_001609"/>
<feature type="transmembrane region" description="Helical" evidence="1">
    <location>
        <begin position="27"/>
        <end position="52"/>
    </location>
</feature>
<proteinExistence type="predicted"/>
<keyword evidence="1" id="KW-1133">Transmembrane helix</keyword>
<keyword evidence="1" id="KW-0472">Membrane</keyword>
<evidence type="ECO:0000313" key="3">
    <source>
        <dbReference type="Proteomes" id="UP000593737"/>
    </source>
</evidence>
<dbReference type="EMBL" id="CP047423">
    <property type="protein sequence ID" value="QPD03835.1"/>
    <property type="molecule type" value="Genomic_DNA"/>
</dbReference>
<name>A0A7S8FDI0_9BACT</name>
<evidence type="ECO:0000256" key="1">
    <source>
        <dbReference type="SAM" id="Phobius"/>
    </source>
</evidence>